<feature type="region of interest" description="Disordered" evidence="1">
    <location>
        <begin position="1"/>
        <end position="34"/>
    </location>
</feature>
<keyword evidence="5" id="KW-1185">Reference proteome</keyword>
<sequence>MAAKKKSKSGRRTGRGKGANDIRRGPTRDPGPTGSVGCYFVLVSMLVIGLVIVLLEVFG</sequence>
<feature type="compositionally biased region" description="Basic residues" evidence="1">
    <location>
        <begin position="1"/>
        <end position="15"/>
    </location>
</feature>
<dbReference type="EMBL" id="JACCHL010000001">
    <property type="protein sequence ID" value="NYH55798.1"/>
    <property type="molecule type" value="Genomic_DNA"/>
</dbReference>
<proteinExistence type="predicted"/>
<comment type="caution">
    <text evidence="4">The sequence shown here is derived from an EMBL/GenBank/DDBJ whole genome shotgun (WGS) entry which is preliminary data.</text>
</comment>
<evidence type="ECO:0000313" key="4">
    <source>
        <dbReference type="EMBL" id="OOC54318.1"/>
    </source>
</evidence>
<feature type="compositionally biased region" description="Basic and acidic residues" evidence="1">
    <location>
        <begin position="18"/>
        <end position="27"/>
    </location>
</feature>
<reference evidence="3 6" key="3">
    <citation type="submission" date="2020-07" db="EMBL/GenBank/DDBJ databases">
        <title>Sequencing the genomes of 1000 actinobacteria strains.</title>
        <authorList>
            <person name="Klenk H.-P."/>
        </authorList>
    </citation>
    <scope>NUCLEOTIDE SEQUENCE [LARGE SCALE GENOMIC DNA]</scope>
    <source>
        <strain evidence="3 6">DSM 45278</strain>
    </source>
</reference>
<evidence type="ECO:0000313" key="5">
    <source>
        <dbReference type="Proteomes" id="UP000189004"/>
    </source>
</evidence>
<reference evidence="5" key="2">
    <citation type="submission" date="2016-08" db="EMBL/GenBank/DDBJ databases">
        <authorList>
            <person name="Tokovenko B."/>
            <person name="Kalinowski J."/>
        </authorList>
    </citation>
    <scope>NUCLEOTIDE SEQUENCE [LARGE SCALE GENOMIC DNA]</scope>
    <source>
        <strain evidence="5">UTMC102</strain>
    </source>
</reference>
<feature type="transmembrane region" description="Helical" evidence="2">
    <location>
        <begin position="39"/>
        <end position="58"/>
    </location>
</feature>
<dbReference type="RefSeq" id="WP_077690722.1">
    <property type="nucleotide sequence ID" value="NZ_JACCHL010000001.1"/>
</dbReference>
<accession>A0A7Y9XJW4</accession>
<dbReference type="Proteomes" id="UP000584931">
    <property type="component" value="Unassembled WGS sequence"/>
</dbReference>
<keyword evidence="2" id="KW-0472">Membrane</keyword>
<keyword evidence="2" id="KW-1133">Transmembrane helix</keyword>
<organism evidence="4 5">
    <name type="scientific">Nocardiopsis sinuspersici</name>
    <dbReference type="NCBI Taxonomy" id="501010"/>
    <lineage>
        <taxon>Bacteria</taxon>
        <taxon>Bacillati</taxon>
        <taxon>Actinomycetota</taxon>
        <taxon>Actinomycetes</taxon>
        <taxon>Streptosporangiales</taxon>
        <taxon>Nocardiopsidaceae</taxon>
        <taxon>Nocardiopsis</taxon>
    </lineage>
</organism>
<dbReference type="EMBL" id="MCOK01000001">
    <property type="protein sequence ID" value="OOC54318.1"/>
    <property type="molecule type" value="Genomic_DNA"/>
</dbReference>
<dbReference type="AlphaFoldDB" id="A0A1V3C0V9"/>
<dbReference type="Proteomes" id="UP000189004">
    <property type="component" value="Unassembled WGS sequence"/>
</dbReference>
<name>A0A1V3C0V9_9ACTN</name>
<accession>A0A1V3C0V9</accession>
<keyword evidence="2" id="KW-0812">Transmembrane</keyword>
<evidence type="ECO:0000313" key="3">
    <source>
        <dbReference type="EMBL" id="NYH55798.1"/>
    </source>
</evidence>
<protein>
    <submittedName>
        <fullName evidence="4">Uncharacterized protein</fullName>
    </submittedName>
</protein>
<evidence type="ECO:0000313" key="6">
    <source>
        <dbReference type="Proteomes" id="UP000584931"/>
    </source>
</evidence>
<reference evidence="4" key="1">
    <citation type="submission" date="2016-08" db="EMBL/GenBank/DDBJ databases">
        <authorList>
            <person name="Seilhamer J.J."/>
        </authorList>
    </citation>
    <scope>NUCLEOTIDE SEQUENCE [LARGE SCALE GENOMIC DNA]</scope>
    <source>
        <strain evidence="4">UTMC102</strain>
    </source>
</reference>
<gene>
    <name evidence="3" type="ORF">HNR06_005387</name>
    <name evidence="4" type="ORF">NOSIN_11300</name>
</gene>
<evidence type="ECO:0000256" key="1">
    <source>
        <dbReference type="SAM" id="MobiDB-lite"/>
    </source>
</evidence>
<evidence type="ECO:0000256" key="2">
    <source>
        <dbReference type="SAM" id="Phobius"/>
    </source>
</evidence>